<evidence type="ECO:0000256" key="2">
    <source>
        <dbReference type="ARBA" id="ARBA00022448"/>
    </source>
</evidence>
<dbReference type="SUPFAM" id="SSF47928">
    <property type="entry name" value="N-terminal domain of the delta subunit of the F1F0-ATP synthase"/>
    <property type="match status" value="1"/>
</dbReference>
<dbReference type="Proteomes" id="UP000240535">
    <property type="component" value="Unassembled WGS sequence"/>
</dbReference>
<dbReference type="EMBL" id="PDHH01000006">
    <property type="protein sequence ID" value="PSM51601.1"/>
    <property type="molecule type" value="Genomic_DNA"/>
</dbReference>
<keyword evidence="9" id="KW-1185">Reference proteome</keyword>
<sequence>MSKIVAERYAKALIEKFDNKELESIIKNLKVIVMAFASNKFKIIIDYPIVSSKKKEELVLSLFDKEKLSKEFINFLKILSENKRFDLVPDILERLETKIRSLKNSYTGKVYSSNTISDKEILDMEKLFSEKFKSEIKLEKVQKDFNGIKVTFDELGVEINFSMDRLKHDLSNYILKAI</sequence>
<dbReference type="GO" id="GO:0046933">
    <property type="term" value="F:proton-transporting ATP synthase activity, rotational mechanism"/>
    <property type="evidence" value="ECO:0007669"/>
    <property type="project" value="UniProtKB-UniRule"/>
</dbReference>
<dbReference type="PANTHER" id="PTHR11910">
    <property type="entry name" value="ATP SYNTHASE DELTA CHAIN"/>
    <property type="match status" value="1"/>
</dbReference>
<keyword evidence="5 7" id="KW-0472">Membrane</keyword>
<organism evidence="8 9">
    <name type="scientific">Campylobacter blaseri</name>
    <dbReference type="NCBI Taxonomy" id="2042961"/>
    <lineage>
        <taxon>Bacteria</taxon>
        <taxon>Pseudomonadati</taxon>
        <taxon>Campylobacterota</taxon>
        <taxon>Epsilonproteobacteria</taxon>
        <taxon>Campylobacterales</taxon>
        <taxon>Campylobacteraceae</taxon>
        <taxon>Campylobacter</taxon>
    </lineage>
</organism>
<dbReference type="PRINTS" id="PR00125">
    <property type="entry name" value="ATPASEDELTA"/>
</dbReference>
<name>A0A2P8QZD9_9BACT</name>
<dbReference type="OrthoDB" id="5339308at2"/>
<evidence type="ECO:0000256" key="5">
    <source>
        <dbReference type="ARBA" id="ARBA00023136"/>
    </source>
</evidence>
<evidence type="ECO:0000256" key="4">
    <source>
        <dbReference type="ARBA" id="ARBA00023065"/>
    </source>
</evidence>
<dbReference type="RefSeq" id="WP_106872227.1">
    <property type="nucleotide sequence ID" value="NZ_CP053841.1"/>
</dbReference>
<evidence type="ECO:0000256" key="6">
    <source>
        <dbReference type="ARBA" id="ARBA00023310"/>
    </source>
</evidence>
<keyword evidence="7" id="KW-1003">Cell membrane</keyword>
<dbReference type="GO" id="GO:0005886">
    <property type="term" value="C:plasma membrane"/>
    <property type="evidence" value="ECO:0007669"/>
    <property type="project" value="UniProtKB-SubCell"/>
</dbReference>
<comment type="function">
    <text evidence="7">F(1)F(0) ATP synthase produces ATP from ADP in the presence of a proton or sodium gradient. F-type ATPases consist of two structural domains, F(1) containing the extramembraneous catalytic core and F(0) containing the membrane proton channel, linked together by a central stalk and a peripheral stalk. During catalysis, ATP synthesis in the catalytic domain of F(1) is coupled via a rotary mechanism of the central stalk subunits to proton translocation.</text>
</comment>
<keyword evidence="2 7" id="KW-0813">Transport</keyword>
<dbReference type="NCBIfam" id="TIGR01145">
    <property type="entry name" value="ATP_synt_delta"/>
    <property type="match status" value="1"/>
</dbReference>
<keyword evidence="4 7" id="KW-0406">Ion transport</keyword>
<keyword evidence="6 7" id="KW-0066">ATP synthesis</keyword>
<evidence type="ECO:0000313" key="8">
    <source>
        <dbReference type="EMBL" id="PSM51601.1"/>
    </source>
</evidence>
<keyword evidence="3 7" id="KW-0375">Hydrogen ion transport</keyword>
<reference evidence="9" key="1">
    <citation type="submission" date="2017-10" db="EMBL/GenBank/DDBJ databases">
        <title>Campylobacter species from seals.</title>
        <authorList>
            <person name="Gilbert M.J."/>
            <person name="Zomer A.L."/>
            <person name="Timmerman A.J."/>
            <person name="Duim B."/>
            <person name="Wagenaar J.A."/>
        </authorList>
    </citation>
    <scope>NUCLEOTIDE SEQUENCE [LARGE SCALE GENOMIC DNA]</scope>
    <source>
        <strain evidence="9">17S00004-5</strain>
    </source>
</reference>
<evidence type="ECO:0000256" key="1">
    <source>
        <dbReference type="ARBA" id="ARBA00004370"/>
    </source>
</evidence>
<evidence type="ECO:0000256" key="7">
    <source>
        <dbReference type="HAMAP-Rule" id="MF_01416"/>
    </source>
</evidence>
<dbReference type="NCBIfam" id="NF006291">
    <property type="entry name" value="PRK08474.1"/>
    <property type="match status" value="1"/>
</dbReference>
<dbReference type="InterPro" id="IPR026015">
    <property type="entry name" value="ATP_synth_OSCP/delta_N_sf"/>
</dbReference>
<evidence type="ECO:0000256" key="3">
    <source>
        <dbReference type="ARBA" id="ARBA00022781"/>
    </source>
</evidence>
<proteinExistence type="inferred from homology"/>
<gene>
    <name evidence="7 8" type="primary">atpH</name>
    <name evidence="8" type="ORF">CQ405_07340</name>
</gene>
<dbReference type="InterPro" id="IPR000711">
    <property type="entry name" value="ATPase_OSCP/dsu"/>
</dbReference>
<dbReference type="Pfam" id="PF00213">
    <property type="entry name" value="OSCP"/>
    <property type="match status" value="1"/>
</dbReference>
<keyword evidence="7" id="KW-0139">CF(1)</keyword>
<protein>
    <recommendedName>
        <fullName evidence="7">ATP synthase subunit delta</fullName>
    </recommendedName>
    <alternativeName>
        <fullName evidence="7">ATP synthase F(1) sector subunit delta</fullName>
    </alternativeName>
    <alternativeName>
        <fullName evidence="7">F-type ATPase subunit delta</fullName>
        <shortName evidence="7">F-ATPase subunit delta</shortName>
    </alternativeName>
</protein>
<evidence type="ECO:0000313" key="9">
    <source>
        <dbReference type="Proteomes" id="UP000240535"/>
    </source>
</evidence>
<comment type="function">
    <text evidence="7">This protein is part of the stalk that links CF(0) to CF(1). It either transmits conformational changes from CF(0) to CF(1) or is implicated in proton conduction.</text>
</comment>
<dbReference type="AlphaFoldDB" id="A0A2P8QZD9"/>
<comment type="caution">
    <text evidence="8">The sequence shown here is derived from an EMBL/GenBank/DDBJ whole genome shotgun (WGS) entry which is preliminary data.</text>
</comment>
<dbReference type="GO" id="GO:0045259">
    <property type="term" value="C:proton-transporting ATP synthase complex"/>
    <property type="evidence" value="ECO:0007669"/>
    <property type="project" value="UniProtKB-KW"/>
</dbReference>
<dbReference type="Gene3D" id="1.10.520.20">
    <property type="entry name" value="N-terminal domain of the delta subunit of the F1F0-ATP synthase"/>
    <property type="match status" value="1"/>
</dbReference>
<comment type="similarity">
    <text evidence="7">Belongs to the ATPase delta chain family.</text>
</comment>
<comment type="subcellular location">
    <subcellularLocation>
        <location evidence="7">Cell membrane</location>
        <topology evidence="7">Peripheral membrane protein</topology>
    </subcellularLocation>
    <subcellularLocation>
        <location evidence="1">Membrane</location>
    </subcellularLocation>
</comment>
<dbReference type="HAMAP" id="MF_01416">
    <property type="entry name" value="ATP_synth_delta_bact"/>
    <property type="match status" value="1"/>
</dbReference>
<accession>A0A2P8QZD9</accession>